<evidence type="ECO:0000313" key="1">
    <source>
        <dbReference type="EMBL" id="PYI03964.1"/>
    </source>
</evidence>
<protein>
    <recommendedName>
        <fullName evidence="3">NAD(P)-binding protein</fullName>
    </recommendedName>
</protein>
<dbReference type="GO" id="GO:0005737">
    <property type="term" value="C:cytoplasm"/>
    <property type="evidence" value="ECO:0007669"/>
    <property type="project" value="TreeGrafter"/>
</dbReference>
<dbReference type="PANTHER" id="PTHR48079:SF6">
    <property type="entry name" value="NAD(P)-BINDING DOMAIN-CONTAINING PROTEIN-RELATED"/>
    <property type="match status" value="1"/>
</dbReference>
<dbReference type="PANTHER" id="PTHR48079">
    <property type="entry name" value="PROTEIN YEEZ"/>
    <property type="match status" value="1"/>
</dbReference>
<feature type="non-terminal residue" evidence="1">
    <location>
        <position position="1"/>
    </location>
</feature>
<keyword evidence="2" id="KW-1185">Reference proteome</keyword>
<dbReference type="GO" id="GO:0004029">
    <property type="term" value="F:aldehyde dehydrogenase (NAD+) activity"/>
    <property type="evidence" value="ECO:0007669"/>
    <property type="project" value="TreeGrafter"/>
</dbReference>
<gene>
    <name evidence="1" type="ORF">BO78DRAFT_321520</name>
</gene>
<dbReference type="VEuPathDB" id="FungiDB:BO78DRAFT_321520"/>
<evidence type="ECO:0000313" key="2">
    <source>
        <dbReference type="Proteomes" id="UP000248423"/>
    </source>
</evidence>
<reference evidence="1 2" key="1">
    <citation type="submission" date="2018-02" db="EMBL/GenBank/DDBJ databases">
        <title>The genomes of Aspergillus section Nigri reveals drivers in fungal speciation.</title>
        <authorList>
            <consortium name="DOE Joint Genome Institute"/>
            <person name="Vesth T.C."/>
            <person name="Nybo J."/>
            <person name="Theobald S."/>
            <person name="Brandl J."/>
            <person name="Frisvad J.C."/>
            <person name="Nielsen K.F."/>
            <person name="Lyhne E.K."/>
            <person name="Kogle M.E."/>
            <person name="Kuo A."/>
            <person name="Riley R."/>
            <person name="Clum A."/>
            <person name="Nolan M."/>
            <person name="Lipzen A."/>
            <person name="Salamov A."/>
            <person name="Henrissat B."/>
            <person name="Wiebenga A."/>
            <person name="De vries R.P."/>
            <person name="Grigoriev I.V."/>
            <person name="Mortensen U.H."/>
            <person name="Andersen M.R."/>
            <person name="Baker S.E."/>
        </authorList>
    </citation>
    <scope>NUCLEOTIDE SEQUENCE [LARGE SCALE GENOMIC DNA]</scope>
    <source>
        <strain evidence="1 2">CBS 121057</strain>
    </source>
</reference>
<dbReference type="InterPro" id="IPR051783">
    <property type="entry name" value="NAD(P)-dependent_oxidoreduct"/>
</dbReference>
<name>A0A319EJP8_ASPSB</name>
<dbReference type="AlphaFoldDB" id="A0A319EJP8"/>
<dbReference type="Proteomes" id="UP000248423">
    <property type="component" value="Unassembled WGS sequence"/>
</dbReference>
<dbReference type="SUPFAM" id="SSF51735">
    <property type="entry name" value="NAD(P)-binding Rossmann-fold domains"/>
    <property type="match status" value="1"/>
</dbReference>
<dbReference type="EMBL" id="KZ826374">
    <property type="protein sequence ID" value="PYI03964.1"/>
    <property type="molecule type" value="Genomic_DNA"/>
</dbReference>
<proteinExistence type="predicted"/>
<dbReference type="OrthoDB" id="10262413at2759"/>
<organism evidence="1 2">
    <name type="scientific">Aspergillus sclerotiicarbonarius (strain CBS 121057 / IBT 28362)</name>
    <dbReference type="NCBI Taxonomy" id="1448318"/>
    <lineage>
        <taxon>Eukaryota</taxon>
        <taxon>Fungi</taxon>
        <taxon>Dikarya</taxon>
        <taxon>Ascomycota</taxon>
        <taxon>Pezizomycotina</taxon>
        <taxon>Eurotiomycetes</taxon>
        <taxon>Eurotiomycetidae</taxon>
        <taxon>Eurotiales</taxon>
        <taxon>Aspergillaceae</taxon>
        <taxon>Aspergillus</taxon>
        <taxon>Aspergillus subgen. Circumdati</taxon>
    </lineage>
</organism>
<dbReference type="Gene3D" id="3.40.50.720">
    <property type="entry name" value="NAD(P)-binding Rossmann-like Domain"/>
    <property type="match status" value="1"/>
</dbReference>
<sequence length="317" mass="35074">AAVRSQEQAQSLSQLGIHVLQVDLGDIEAVTGHVLQNNIDIIIHTATSIDSQVALNLITALQKRRETSKKKTYLVHTTGLSAFDENTGWPFGEVKDTDRVFDLEQQSKDSYIVRQVDVFVTEQAKAAGVTSLIVAPPTLYGRGSGTWNKLSPQIPGLVRASITHQKAHKFAQNREVVLTHISDLTGFYARLVEAILREEIIPVGEEGYYFIVSNSISWWDIVDRLAVALHARGMVAEPIATVWPSDEMAADALGVPVKFAHSMWNSGPKVICDNKDKVGWQPMWDNGRFLASLDDEITDYLELGRPKSSLLDSLQAK</sequence>
<accession>A0A319EJP8</accession>
<evidence type="ECO:0008006" key="3">
    <source>
        <dbReference type="Google" id="ProtNLM"/>
    </source>
</evidence>
<dbReference type="InterPro" id="IPR036291">
    <property type="entry name" value="NAD(P)-bd_dom_sf"/>
</dbReference>